<dbReference type="Proteomes" id="UP000544110">
    <property type="component" value="Unassembled WGS sequence"/>
</dbReference>
<organism evidence="2 3">
    <name type="scientific">Nocardioides perillae</name>
    <dbReference type="NCBI Taxonomy" id="1119534"/>
    <lineage>
        <taxon>Bacteria</taxon>
        <taxon>Bacillati</taxon>
        <taxon>Actinomycetota</taxon>
        <taxon>Actinomycetes</taxon>
        <taxon>Propionibacteriales</taxon>
        <taxon>Nocardioidaceae</taxon>
        <taxon>Nocardioides</taxon>
    </lineage>
</organism>
<keyword evidence="1" id="KW-0472">Membrane</keyword>
<keyword evidence="1" id="KW-0812">Transmembrane</keyword>
<protein>
    <recommendedName>
        <fullName evidence="4">DUF4381 domain-containing protein</fullName>
    </recommendedName>
</protein>
<proteinExistence type="predicted"/>
<keyword evidence="1" id="KW-1133">Transmembrane helix</keyword>
<dbReference type="RefSeq" id="WP_179518631.1">
    <property type="nucleotide sequence ID" value="NZ_JACCAC010000001.1"/>
</dbReference>
<dbReference type="AlphaFoldDB" id="A0A7Y9UMQ4"/>
<comment type="caution">
    <text evidence="2">The sequence shown here is derived from an EMBL/GenBank/DDBJ whole genome shotgun (WGS) entry which is preliminary data.</text>
</comment>
<evidence type="ECO:0000313" key="3">
    <source>
        <dbReference type="Proteomes" id="UP000544110"/>
    </source>
</evidence>
<accession>A0A7Y9UMQ4</accession>
<feature type="transmembrane region" description="Helical" evidence="1">
    <location>
        <begin position="20"/>
        <end position="41"/>
    </location>
</feature>
<keyword evidence="3" id="KW-1185">Reference proteome</keyword>
<evidence type="ECO:0000256" key="1">
    <source>
        <dbReference type="SAM" id="Phobius"/>
    </source>
</evidence>
<dbReference type="EMBL" id="JACCAC010000001">
    <property type="protein sequence ID" value="NYG56367.1"/>
    <property type="molecule type" value="Genomic_DNA"/>
</dbReference>
<evidence type="ECO:0000313" key="2">
    <source>
        <dbReference type="EMBL" id="NYG56367.1"/>
    </source>
</evidence>
<sequence length="183" mass="19988">MAAADPLRELSPPVGYDAPWALLGLALVALVVVWHLGVWWWTRPARDRRAPARSGPARRWRRARLRRRVLRALDALDAERSVGRTTDRESHLALSALVRGLAEDLGDLPARSLALDDLALATEAATERDQRRSRPLAATVAAVALTYPPGFAPDGAPATDRTAADERWARALAAAREAVAAWR</sequence>
<evidence type="ECO:0008006" key="4">
    <source>
        <dbReference type="Google" id="ProtNLM"/>
    </source>
</evidence>
<reference evidence="2 3" key="1">
    <citation type="submission" date="2020-07" db="EMBL/GenBank/DDBJ databases">
        <title>Sequencing the genomes of 1000 actinobacteria strains.</title>
        <authorList>
            <person name="Klenk H.-P."/>
        </authorList>
    </citation>
    <scope>NUCLEOTIDE SEQUENCE [LARGE SCALE GENOMIC DNA]</scope>
    <source>
        <strain evidence="2 3">DSM 24552</strain>
    </source>
</reference>
<gene>
    <name evidence="2" type="ORF">BJ989_002671</name>
</gene>
<name>A0A7Y9UMQ4_9ACTN</name>